<keyword evidence="2" id="KW-1185">Reference proteome</keyword>
<organism evidence="1 2">
    <name type="scientific">Teladorsagia circumcincta</name>
    <name type="common">Brown stomach worm</name>
    <name type="synonym">Ostertagia circumcincta</name>
    <dbReference type="NCBI Taxonomy" id="45464"/>
    <lineage>
        <taxon>Eukaryota</taxon>
        <taxon>Metazoa</taxon>
        <taxon>Ecdysozoa</taxon>
        <taxon>Nematoda</taxon>
        <taxon>Chromadorea</taxon>
        <taxon>Rhabditida</taxon>
        <taxon>Rhabditina</taxon>
        <taxon>Rhabditomorpha</taxon>
        <taxon>Strongyloidea</taxon>
        <taxon>Trichostrongylidae</taxon>
        <taxon>Teladorsagia</taxon>
    </lineage>
</organism>
<accession>A0A2G9US71</accession>
<sequence>MKAMGHLSQIADLQVDTIQFTEDLISLEYEPDNSTLVIQAIAAAIVMFGASSQNEPRSDARHRPTC</sequence>
<evidence type="ECO:0000313" key="1">
    <source>
        <dbReference type="EMBL" id="PIO73077.1"/>
    </source>
</evidence>
<dbReference type="EMBL" id="KZ345527">
    <property type="protein sequence ID" value="PIO73077.1"/>
    <property type="molecule type" value="Genomic_DNA"/>
</dbReference>
<evidence type="ECO:0000313" key="2">
    <source>
        <dbReference type="Proteomes" id="UP000230423"/>
    </source>
</evidence>
<dbReference type="AlphaFoldDB" id="A0A2G9US71"/>
<proteinExistence type="predicted"/>
<reference evidence="1 2" key="1">
    <citation type="submission" date="2015-09" db="EMBL/GenBank/DDBJ databases">
        <title>Draft genome of the parasitic nematode Teladorsagia circumcincta isolate WARC Sus (inbred).</title>
        <authorList>
            <person name="Mitreva M."/>
        </authorList>
    </citation>
    <scope>NUCLEOTIDE SEQUENCE [LARGE SCALE GENOMIC DNA]</scope>
    <source>
        <strain evidence="1 2">S</strain>
    </source>
</reference>
<gene>
    <name evidence="1" type="ORF">TELCIR_04969</name>
</gene>
<protein>
    <submittedName>
        <fullName evidence="1">Uncharacterized protein</fullName>
    </submittedName>
</protein>
<dbReference type="OrthoDB" id="5812721at2759"/>
<dbReference type="Proteomes" id="UP000230423">
    <property type="component" value="Unassembled WGS sequence"/>
</dbReference>
<name>A0A2G9US71_TELCI</name>